<dbReference type="InterPro" id="IPR018997">
    <property type="entry name" value="PUB_domain"/>
</dbReference>
<dbReference type="AlphaFoldDB" id="A0A022RRK7"/>
<keyword evidence="4" id="KW-1185">Reference proteome</keyword>
<dbReference type="SUPFAM" id="SSF54236">
    <property type="entry name" value="Ubiquitin-like"/>
    <property type="match status" value="1"/>
</dbReference>
<dbReference type="Gene3D" id="3.10.20.90">
    <property type="entry name" value="Phosphatidylinositol 3-kinase Catalytic Subunit, Chain A, domain 1"/>
    <property type="match status" value="1"/>
</dbReference>
<dbReference type="Pfam" id="PF09409">
    <property type="entry name" value="PUB"/>
    <property type="match status" value="1"/>
</dbReference>
<evidence type="ECO:0000256" key="1">
    <source>
        <dbReference type="SAM" id="MobiDB-lite"/>
    </source>
</evidence>
<evidence type="ECO:0000259" key="2">
    <source>
        <dbReference type="PROSITE" id="PS51397"/>
    </source>
</evidence>
<dbReference type="PhylomeDB" id="A0A022RRK7"/>
<dbReference type="PANTHER" id="PTHR47796:SF1">
    <property type="entry name" value="OS08G0500800 PROTEIN"/>
    <property type="match status" value="1"/>
</dbReference>
<dbReference type="SUPFAM" id="SSF143503">
    <property type="entry name" value="PUG domain-like"/>
    <property type="match status" value="1"/>
</dbReference>
<evidence type="ECO:0000313" key="3">
    <source>
        <dbReference type="EMBL" id="EYU43147.1"/>
    </source>
</evidence>
<dbReference type="eggNOG" id="KOG4842">
    <property type="taxonomic scope" value="Eukaryota"/>
</dbReference>
<evidence type="ECO:0000313" key="4">
    <source>
        <dbReference type="Proteomes" id="UP000030748"/>
    </source>
</evidence>
<dbReference type="SMART" id="SM00580">
    <property type="entry name" value="PUG"/>
    <property type="match status" value="1"/>
</dbReference>
<dbReference type="EMBL" id="KI630264">
    <property type="protein sequence ID" value="EYU43147.1"/>
    <property type="molecule type" value="Genomic_DNA"/>
</dbReference>
<dbReference type="CDD" id="cd10463">
    <property type="entry name" value="PUB_WLM"/>
    <property type="match status" value="1"/>
</dbReference>
<protein>
    <recommendedName>
        <fullName evidence="2">WLM domain-containing protein</fullName>
    </recommendedName>
</protein>
<feature type="region of interest" description="Disordered" evidence="1">
    <location>
        <begin position="476"/>
        <end position="507"/>
    </location>
</feature>
<dbReference type="PROSITE" id="PS51397">
    <property type="entry name" value="WLM"/>
    <property type="match status" value="1"/>
</dbReference>
<dbReference type="STRING" id="4155.A0A022RRK7"/>
<dbReference type="Proteomes" id="UP000030748">
    <property type="component" value="Unassembled WGS sequence"/>
</dbReference>
<gene>
    <name evidence="3" type="ORF">MIMGU_mgv1a002883mg</name>
</gene>
<name>A0A022RRK7_ERYGU</name>
<feature type="domain" description="WLM" evidence="2">
    <location>
        <begin position="169"/>
        <end position="362"/>
    </location>
</feature>
<organism evidence="3 4">
    <name type="scientific">Erythranthe guttata</name>
    <name type="common">Yellow monkey flower</name>
    <name type="synonym">Mimulus guttatus</name>
    <dbReference type="NCBI Taxonomy" id="4155"/>
    <lineage>
        <taxon>Eukaryota</taxon>
        <taxon>Viridiplantae</taxon>
        <taxon>Streptophyta</taxon>
        <taxon>Embryophyta</taxon>
        <taxon>Tracheophyta</taxon>
        <taxon>Spermatophyta</taxon>
        <taxon>Magnoliopsida</taxon>
        <taxon>eudicotyledons</taxon>
        <taxon>Gunneridae</taxon>
        <taxon>Pentapetalae</taxon>
        <taxon>asterids</taxon>
        <taxon>lamiids</taxon>
        <taxon>Lamiales</taxon>
        <taxon>Phrymaceae</taxon>
        <taxon>Erythranthe</taxon>
    </lineage>
</organism>
<dbReference type="PANTHER" id="PTHR47796">
    <property type="entry name" value="ZINC METALLOPROTEINASE-LIKE PROTEIN"/>
    <property type="match status" value="1"/>
</dbReference>
<proteinExistence type="predicted"/>
<dbReference type="CDD" id="cd17039">
    <property type="entry name" value="Ubl_ubiquitin_like"/>
    <property type="match status" value="1"/>
</dbReference>
<sequence length="628" mass="70276">MEVISYTHHGTKVWEVYTSGRLKRPSKCSLGKESTVKSLNIMEQKQDLQSCLVLWRGRKLVVEMNPSDTLRDLGKKLQELTNIEADTLRLLIPTEKSSKLIYPFSDDHSCLTLDSTSLLKVKSIRMMGVPKDEVDEVLKNAKADLRIAGFDEEEKRMKQRNINRSYSSPKLPQGTYVFCDFRTLSLPGVELDPPASKALELLHKLASDPGIVAIMNKHRWRVGILTEMAPIGYVGVSPKCILGFNQNHGEEISLRLRTDDLKGFRKYGSIKKTLLHELAHMVFSEHDSNFYALDSQLNKEAANLDWTRSRGHTLSGVTNSQHYEDEFDSTSNATPSQKIGGQASALPNARAASVSAAFERLANSFTTFSSSSEELGAVSGVGFNQNVSDDNKDDESMDPRLTKVPLPVASENDKCEQSNPNKSRVSPIEPNFNADIQRKALEPELVDSGEEPNHRRFENTVVPDQRDSVTPMNIEFPSHGNEMQIEPDSGEPIARSQTAEPEPNDPELQIIQDPVTVVLGRLQSAVQSLKYQVTPSETGRVLQTLIKIIRNVIEHPDDVKFKKLRKANPTIQMNILTYKAAMDILTMIGFVEDVIVDEWGKADAFLMLKRNDPGLLWLAKSSLETYIT</sequence>
<dbReference type="InterPro" id="IPR036339">
    <property type="entry name" value="PUB-like_dom_sf"/>
</dbReference>
<dbReference type="Gene3D" id="1.20.58.2190">
    <property type="match status" value="1"/>
</dbReference>
<dbReference type="Pfam" id="PF08325">
    <property type="entry name" value="WLM"/>
    <property type="match status" value="1"/>
</dbReference>
<dbReference type="InterPro" id="IPR029071">
    <property type="entry name" value="Ubiquitin-like_domsf"/>
</dbReference>
<dbReference type="InterPro" id="IPR013536">
    <property type="entry name" value="WLM_dom"/>
</dbReference>
<accession>A0A022RRK7</accession>
<reference evidence="3 4" key="1">
    <citation type="journal article" date="2013" name="Proc. Natl. Acad. Sci. U.S.A.">
        <title>Fine-scale variation in meiotic recombination in Mimulus inferred from population shotgun sequencing.</title>
        <authorList>
            <person name="Hellsten U."/>
            <person name="Wright K.M."/>
            <person name="Jenkins J."/>
            <person name="Shu S."/>
            <person name="Yuan Y."/>
            <person name="Wessler S.R."/>
            <person name="Schmutz J."/>
            <person name="Willis J.H."/>
            <person name="Rokhsar D.S."/>
        </authorList>
    </citation>
    <scope>NUCLEOTIDE SEQUENCE [LARGE SCALE GENOMIC DNA]</scope>
    <source>
        <strain evidence="4">cv. DUN x IM62</strain>
    </source>
</reference>